<feature type="coiled-coil region" evidence="1">
    <location>
        <begin position="352"/>
        <end position="416"/>
    </location>
</feature>
<feature type="coiled-coil region" evidence="1">
    <location>
        <begin position="113"/>
        <end position="144"/>
    </location>
</feature>
<dbReference type="InterPro" id="IPR007139">
    <property type="entry name" value="DUF349"/>
</dbReference>
<gene>
    <name evidence="3" type="ORF">AOLFYP35_01444</name>
</gene>
<feature type="compositionally biased region" description="Polar residues" evidence="2">
    <location>
        <begin position="1"/>
        <end position="10"/>
    </location>
</feature>
<dbReference type="Pfam" id="PF03993">
    <property type="entry name" value="DUF349"/>
    <property type="match status" value="3"/>
</dbReference>
<proteinExistence type="predicted"/>
<evidence type="ECO:0000256" key="1">
    <source>
        <dbReference type="SAM" id="Coils"/>
    </source>
</evidence>
<organism evidence="3">
    <name type="scientific">Schaalia odontolytica</name>
    <dbReference type="NCBI Taxonomy" id="1660"/>
    <lineage>
        <taxon>Bacteria</taxon>
        <taxon>Bacillati</taxon>
        <taxon>Actinomycetota</taxon>
        <taxon>Actinomycetes</taxon>
        <taxon>Actinomycetales</taxon>
        <taxon>Actinomycetaceae</taxon>
        <taxon>Schaalia</taxon>
    </lineage>
</organism>
<dbReference type="AlphaFoldDB" id="A0A6N2TU39"/>
<dbReference type="EMBL" id="CACRSM010000002">
    <property type="protein sequence ID" value="VYT06966.1"/>
    <property type="molecule type" value="Genomic_DNA"/>
</dbReference>
<evidence type="ECO:0000256" key="2">
    <source>
        <dbReference type="SAM" id="MobiDB-lite"/>
    </source>
</evidence>
<reference evidence="3" key="1">
    <citation type="submission" date="2019-11" db="EMBL/GenBank/DDBJ databases">
        <authorList>
            <person name="Feng L."/>
        </authorList>
    </citation>
    <scope>NUCLEOTIDE SEQUENCE</scope>
    <source>
        <strain evidence="3">AodontolyticusLFYP35</strain>
    </source>
</reference>
<feature type="region of interest" description="Disordered" evidence="2">
    <location>
        <begin position="1"/>
        <end position="31"/>
    </location>
</feature>
<evidence type="ECO:0008006" key="4">
    <source>
        <dbReference type="Google" id="ProtNLM"/>
    </source>
</evidence>
<accession>A0A6N2TU39</accession>
<protein>
    <recommendedName>
        <fullName evidence="4">ATPase</fullName>
    </recommendedName>
</protein>
<sequence length="437" mass="50184">MTTSPETQATEPEVAAARTVEPAGTTEHSIDFGRIDSQGNVWVQDGDTERMIGSFPEGLPSDPFALYTRRYADLEATIKLFEDRLASLGPKEIDQTLATLKEAVEQPNAIGDLPALRARVQAVEERAQARKEEAKEERRLAKEHALEERTALVERAEAILAKESSKIHWKQSGQVLRDLLEEWKQLQRRGPRLDKAAEDELWKRFSATRTQFDRRRRQYFSELDERQGQAKRVKEEIIARAEALKDSTNWGETSNAFRELMEQWKRAPRASRREDDALWARFRAAQQAFFDARHRNDLAVDSEYQANLSAKEELLKEAEALLPITNHEEAKAALRSIQDRWAEIGRVPSEHFRKVEARLRAVEDELRKAEEAEWRRTNPETRARATGMLGQLEEQLDQLRADLEEAKTSGDEAKVRELTQALETKQAWFDQISSSLS</sequence>
<keyword evidence="1" id="KW-0175">Coiled coil</keyword>
<evidence type="ECO:0000313" key="3">
    <source>
        <dbReference type="EMBL" id="VYT06966.1"/>
    </source>
</evidence>
<name>A0A6N2TU39_9ACTO</name>